<dbReference type="Proteomes" id="UP000255239">
    <property type="component" value="Unassembled WGS sequence"/>
</dbReference>
<sequence>MHGWIVAEKTARSLTGQGLGPDKPYLHGWSENEIFL</sequence>
<proteinExistence type="predicted"/>
<gene>
    <name evidence="1" type="ORF">NCTC11679_06090</name>
</gene>
<dbReference type="EMBL" id="UGMG01000003">
    <property type="protein sequence ID" value="STX11633.1"/>
    <property type="molecule type" value="Genomic_DNA"/>
</dbReference>
<reference evidence="1 2" key="1">
    <citation type="submission" date="2018-06" db="EMBL/GenBank/DDBJ databases">
        <authorList>
            <consortium name="Pathogen Informatics"/>
            <person name="Doyle S."/>
        </authorList>
    </citation>
    <scope>NUCLEOTIDE SEQUENCE [LARGE SCALE GENOMIC DNA]</scope>
    <source>
        <strain evidence="1 2">NCTC11679</strain>
    </source>
</reference>
<protein>
    <submittedName>
        <fullName evidence="1">Uncharacterized protein</fullName>
    </submittedName>
</protein>
<evidence type="ECO:0000313" key="2">
    <source>
        <dbReference type="Proteomes" id="UP000255239"/>
    </source>
</evidence>
<dbReference type="AlphaFoldDB" id="A0A378HA32"/>
<accession>A0A378HA32</accession>
<organism evidence="1 2">
    <name type="scientific">Klebsiella pneumoniae</name>
    <dbReference type="NCBI Taxonomy" id="573"/>
    <lineage>
        <taxon>Bacteria</taxon>
        <taxon>Pseudomonadati</taxon>
        <taxon>Pseudomonadota</taxon>
        <taxon>Gammaproteobacteria</taxon>
        <taxon>Enterobacterales</taxon>
        <taxon>Enterobacteriaceae</taxon>
        <taxon>Klebsiella/Raoultella group</taxon>
        <taxon>Klebsiella</taxon>
        <taxon>Klebsiella pneumoniae complex</taxon>
    </lineage>
</organism>
<evidence type="ECO:0000313" key="1">
    <source>
        <dbReference type="EMBL" id="STX11633.1"/>
    </source>
</evidence>
<name>A0A378HA32_KLEPN</name>